<dbReference type="HOGENOM" id="CLU_2674811_0_0_1"/>
<proteinExistence type="predicted"/>
<evidence type="ECO:0000313" key="4">
    <source>
        <dbReference type="Proteomes" id="UP000002051"/>
    </source>
</evidence>
<reference evidence="2 4" key="2">
    <citation type="journal article" date="2014" name="BMC Genomics">
        <title>An improved genome release (version Mt4.0) for the model legume Medicago truncatula.</title>
        <authorList>
            <person name="Tang H."/>
            <person name="Krishnakumar V."/>
            <person name="Bidwell S."/>
            <person name="Rosen B."/>
            <person name="Chan A."/>
            <person name="Zhou S."/>
            <person name="Gentzbittel L."/>
            <person name="Childs K.L."/>
            <person name="Yandell M."/>
            <person name="Gundlach H."/>
            <person name="Mayer K.F."/>
            <person name="Schwartz D.C."/>
            <person name="Town C.D."/>
        </authorList>
    </citation>
    <scope>GENOME REANNOTATION</scope>
    <source>
        <strain evidence="3 4">cv. Jemalong A17</strain>
    </source>
</reference>
<reference evidence="3" key="3">
    <citation type="submission" date="2015-04" db="UniProtKB">
        <authorList>
            <consortium name="EnsemblPlants"/>
        </authorList>
    </citation>
    <scope>IDENTIFICATION</scope>
    <source>
        <strain evidence="3">cv. Jemalong A17</strain>
    </source>
</reference>
<evidence type="ECO:0000313" key="3">
    <source>
        <dbReference type="EnsemblPlants" id="AES87041"/>
    </source>
</evidence>
<feature type="compositionally biased region" description="Basic and acidic residues" evidence="1">
    <location>
        <begin position="62"/>
        <end position="75"/>
    </location>
</feature>
<dbReference type="EMBL" id="CM001220">
    <property type="protein sequence ID" value="AES87041.1"/>
    <property type="molecule type" value="Genomic_DNA"/>
</dbReference>
<dbReference type="PaxDb" id="3880-AES87041"/>
<sequence length="75" mass="9104">MIEILCYLTWRSFDSLPTYPFKGSKPNVVHSQKLFFLFLLVDFKFEKKERKKKKKKRGILKNGDERPQGHEIWKM</sequence>
<dbReference type="Proteomes" id="UP000002051">
    <property type="component" value="Chromosome 4"/>
</dbReference>
<evidence type="ECO:0000313" key="2">
    <source>
        <dbReference type="EMBL" id="AES87041.1"/>
    </source>
</evidence>
<dbReference type="AlphaFoldDB" id="G7JSA2"/>
<evidence type="ECO:0000256" key="1">
    <source>
        <dbReference type="SAM" id="MobiDB-lite"/>
    </source>
</evidence>
<reference evidence="2 4" key="1">
    <citation type="journal article" date="2011" name="Nature">
        <title>The Medicago genome provides insight into the evolution of rhizobial symbioses.</title>
        <authorList>
            <person name="Young N.D."/>
            <person name="Debelle F."/>
            <person name="Oldroyd G.E."/>
            <person name="Geurts R."/>
            <person name="Cannon S.B."/>
            <person name="Udvardi M.K."/>
            <person name="Benedito V.A."/>
            <person name="Mayer K.F."/>
            <person name="Gouzy J."/>
            <person name="Schoof H."/>
            <person name="Van de Peer Y."/>
            <person name="Proost S."/>
            <person name="Cook D.R."/>
            <person name="Meyers B.C."/>
            <person name="Spannagl M."/>
            <person name="Cheung F."/>
            <person name="De Mita S."/>
            <person name="Krishnakumar V."/>
            <person name="Gundlach H."/>
            <person name="Zhou S."/>
            <person name="Mudge J."/>
            <person name="Bharti A.K."/>
            <person name="Murray J.D."/>
            <person name="Naoumkina M.A."/>
            <person name="Rosen B."/>
            <person name="Silverstein K.A."/>
            <person name="Tang H."/>
            <person name="Rombauts S."/>
            <person name="Zhao P.X."/>
            <person name="Zhou P."/>
            <person name="Barbe V."/>
            <person name="Bardou P."/>
            <person name="Bechner M."/>
            <person name="Bellec A."/>
            <person name="Berger A."/>
            <person name="Berges H."/>
            <person name="Bidwell S."/>
            <person name="Bisseling T."/>
            <person name="Choisne N."/>
            <person name="Couloux A."/>
            <person name="Denny R."/>
            <person name="Deshpande S."/>
            <person name="Dai X."/>
            <person name="Doyle J.J."/>
            <person name="Dudez A.M."/>
            <person name="Farmer A.D."/>
            <person name="Fouteau S."/>
            <person name="Franken C."/>
            <person name="Gibelin C."/>
            <person name="Gish J."/>
            <person name="Goldstein S."/>
            <person name="Gonzalez A.J."/>
            <person name="Green P.J."/>
            <person name="Hallab A."/>
            <person name="Hartog M."/>
            <person name="Hua A."/>
            <person name="Humphray S.J."/>
            <person name="Jeong D.H."/>
            <person name="Jing Y."/>
            <person name="Jocker A."/>
            <person name="Kenton S.M."/>
            <person name="Kim D.J."/>
            <person name="Klee K."/>
            <person name="Lai H."/>
            <person name="Lang C."/>
            <person name="Lin S."/>
            <person name="Macmil S.L."/>
            <person name="Magdelenat G."/>
            <person name="Matthews L."/>
            <person name="McCorrison J."/>
            <person name="Monaghan E.L."/>
            <person name="Mun J.H."/>
            <person name="Najar F.Z."/>
            <person name="Nicholson C."/>
            <person name="Noirot C."/>
            <person name="O'Bleness M."/>
            <person name="Paule C.R."/>
            <person name="Poulain J."/>
            <person name="Prion F."/>
            <person name="Qin B."/>
            <person name="Qu C."/>
            <person name="Retzel E.F."/>
            <person name="Riddle C."/>
            <person name="Sallet E."/>
            <person name="Samain S."/>
            <person name="Samson N."/>
            <person name="Sanders I."/>
            <person name="Saurat O."/>
            <person name="Scarpelli C."/>
            <person name="Schiex T."/>
            <person name="Segurens B."/>
            <person name="Severin A.J."/>
            <person name="Sherrier D.J."/>
            <person name="Shi R."/>
            <person name="Sims S."/>
            <person name="Singer S.R."/>
            <person name="Sinharoy S."/>
            <person name="Sterck L."/>
            <person name="Viollet A."/>
            <person name="Wang B.B."/>
            <person name="Wang K."/>
            <person name="Wang M."/>
            <person name="Wang X."/>
            <person name="Warfsmann J."/>
            <person name="Weissenbach J."/>
            <person name="White D.D."/>
            <person name="White J.D."/>
            <person name="Wiley G.B."/>
            <person name="Wincker P."/>
            <person name="Xing Y."/>
            <person name="Yang L."/>
            <person name="Yao Z."/>
            <person name="Ying F."/>
            <person name="Zhai J."/>
            <person name="Zhou L."/>
            <person name="Zuber A."/>
            <person name="Denarie J."/>
            <person name="Dixon R.A."/>
            <person name="May G.D."/>
            <person name="Schwartz D.C."/>
            <person name="Rogers J."/>
            <person name="Quetier F."/>
            <person name="Town C.D."/>
            <person name="Roe B.A."/>
        </authorList>
    </citation>
    <scope>NUCLEOTIDE SEQUENCE [LARGE SCALE GENOMIC DNA]</scope>
    <source>
        <strain evidence="2">A17</strain>
        <strain evidence="3 4">cv. Jemalong A17</strain>
    </source>
</reference>
<feature type="compositionally biased region" description="Basic residues" evidence="1">
    <location>
        <begin position="50"/>
        <end position="59"/>
    </location>
</feature>
<feature type="region of interest" description="Disordered" evidence="1">
    <location>
        <begin position="50"/>
        <end position="75"/>
    </location>
</feature>
<accession>G7JSA2</accession>
<gene>
    <name evidence="2" type="ordered locus">MTR_4g020390</name>
</gene>
<keyword evidence="4" id="KW-1185">Reference proteome</keyword>
<organism evidence="2 4">
    <name type="scientific">Medicago truncatula</name>
    <name type="common">Barrel medic</name>
    <name type="synonym">Medicago tribuloides</name>
    <dbReference type="NCBI Taxonomy" id="3880"/>
    <lineage>
        <taxon>Eukaryota</taxon>
        <taxon>Viridiplantae</taxon>
        <taxon>Streptophyta</taxon>
        <taxon>Embryophyta</taxon>
        <taxon>Tracheophyta</taxon>
        <taxon>Spermatophyta</taxon>
        <taxon>Magnoliopsida</taxon>
        <taxon>eudicotyledons</taxon>
        <taxon>Gunneridae</taxon>
        <taxon>Pentapetalae</taxon>
        <taxon>rosids</taxon>
        <taxon>fabids</taxon>
        <taxon>Fabales</taxon>
        <taxon>Fabaceae</taxon>
        <taxon>Papilionoideae</taxon>
        <taxon>50 kb inversion clade</taxon>
        <taxon>NPAAA clade</taxon>
        <taxon>Hologalegina</taxon>
        <taxon>IRL clade</taxon>
        <taxon>Trifolieae</taxon>
        <taxon>Medicago</taxon>
    </lineage>
</organism>
<name>G7JSA2_MEDTR</name>
<protein>
    <submittedName>
        <fullName evidence="2 3">Uncharacterized protein</fullName>
    </submittedName>
</protein>
<dbReference type="EnsemblPlants" id="AES87041">
    <property type="protein sequence ID" value="AES87041"/>
    <property type="gene ID" value="MTR_4g020390"/>
</dbReference>